<sequence>MSLLWCDIEIKMECCSKQRNYSTYKKGKSIINYRKQIITFSSKRALKDRKDCEQLIDNFNKIANKKGQVLFENMTANKKYRFFKAIENKAYYILDIEKIEEDQKYDGYYIYETNRFDLKESDTVSLYSKQWQAEENFRVLKGNLFLRPMYLSTWNHIKGYICLSF</sequence>
<evidence type="ECO:0000259" key="1">
    <source>
        <dbReference type="Pfam" id="PF01609"/>
    </source>
</evidence>
<evidence type="ECO:0000313" key="2">
    <source>
        <dbReference type="EMBL" id="MBW0602670.1"/>
    </source>
</evidence>
<reference evidence="2" key="1">
    <citation type="journal article" date="2021" name="Genes Genomics">
        <title>Comparative genomic analysis of Mycoplasma anatis strains.</title>
        <authorList>
            <person name="Zhou Q."/>
            <person name="Mai K."/>
            <person name="Yang D."/>
            <person name="Liu J."/>
            <person name="Yan Z."/>
            <person name="Luo C."/>
            <person name="Tan Y."/>
            <person name="Cao S."/>
            <person name="Zhou Q."/>
            <person name="Chen L."/>
            <person name="Chen F."/>
        </authorList>
    </citation>
    <scope>NUCLEOTIDE SEQUENCE</scope>
    <source>
        <strain evidence="2">DP07</strain>
    </source>
</reference>
<dbReference type="AlphaFoldDB" id="A0A9Q3QEI6"/>
<evidence type="ECO:0000313" key="3">
    <source>
        <dbReference type="Proteomes" id="UP000746160"/>
    </source>
</evidence>
<feature type="domain" description="Transposase IS4-like" evidence="1">
    <location>
        <begin position="62"/>
        <end position="163"/>
    </location>
</feature>
<comment type="caution">
    <text evidence="2">The sequence shown here is derived from an EMBL/GenBank/DDBJ whole genome shotgun (WGS) entry which is preliminary data.</text>
</comment>
<dbReference type="Pfam" id="PF01609">
    <property type="entry name" value="DDE_Tnp_1"/>
    <property type="match status" value="1"/>
</dbReference>
<dbReference type="EMBL" id="JABZFG010000005">
    <property type="protein sequence ID" value="MBW0602670.1"/>
    <property type="molecule type" value="Genomic_DNA"/>
</dbReference>
<organism evidence="2 3">
    <name type="scientific">Mycoplasmopsis anatis</name>
    <dbReference type="NCBI Taxonomy" id="171279"/>
    <lineage>
        <taxon>Bacteria</taxon>
        <taxon>Bacillati</taxon>
        <taxon>Mycoplasmatota</taxon>
        <taxon>Mycoplasmoidales</taxon>
        <taxon>Metamycoplasmataceae</taxon>
        <taxon>Mycoplasmopsis</taxon>
    </lineage>
</organism>
<protein>
    <submittedName>
        <fullName evidence="2">IS1634 family transposase</fullName>
    </submittedName>
</protein>
<dbReference type="InterPro" id="IPR002559">
    <property type="entry name" value="Transposase_11"/>
</dbReference>
<proteinExistence type="predicted"/>
<name>A0A9Q3QEI6_9BACT</name>
<dbReference type="GO" id="GO:0004803">
    <property type="term" value="F:transposase activity"/>
    <property type="evidence" value="ECO:0007669"/>
    <property type="project" value="InterPro"/>
</dbReference>
<dbReference type="Proteomes" id="UP000746160">
    <property type="component" value="Unassembled WGS sequence"/>
</dbReference>
<dbReference type="GO" id="GO:0003677">
    <property type="term" value="F:DNA binding"/>
    <property type="evidence" value="ECO:0007669"/>
    <property type="project" value="InterPro"/>
</dbReference>
<dbReference type="GO" id="GO:0006313">
    <property type="term" value="P:DNA transposition"/>
    <property type="evidence" value="ECO:0007669"/>
    <property type="project" value="InterPro"/>
</dbReference>
<gene>
    <name evidence="2" type="ORF">MADP07_00393</name>
</gene>
<accession>A0A9Q3QEI6</accession>